<dbReference type="Proteomes" id="UP000463951">
    <property type="component" value="Chromosome"/>
</dbReference>
<dbReference type="AlphaFoldDB" id="A0A499URX6"/>
<organism evidence="2 3">
    <name type="scientific">Streptomyces antimycoticus</name>
    <dbReference type="NCBI Taxonomy" id="68175"/>
    <lineage>
        <taxon>Bacteria</taxon>
        <taxon>Bacillati</taxon>
        <taxon>Actinomycetota</taxon>
        <taxon>Actinomycetes</taxon>
        <taxon>Kitasatosporales</taxon>
        <taxon>Streptomycetaceae</taxon>
        <taxon>Streptomyces</taxon>
        <taxon>Streptomyces violaceusniger group</taxon>
    </lineage>
</organism>
<reference evidence="2 3" key="1">
    <citation type="journal article" date="2020" name="Int. J. Syst. Evol. Microbiol.">
        <title>Reclassification of Streptomyces castelarensis and Streptomyces sporoclivatus as later heterotypic synonyms of Streptomyces antimycoticus.</title>
        <authorList>
            <person name="Komaki H."/>
            <person name="Tamura T."/>
        </authorList>
    </citation>
    <scope>NUCLEOTIDE SEQUENCE [LARGE SCALE GENOMIC DNA]</scope>
    <source>
        <strain evidence="2 3">NBRC 100767</strain>
    </source>
</reference>
<feature type="compositionally biased region" description="Low complexity" evidence="1">
    <location>
        <begin position="83"/>
        <end position="95"/>
    </location>
</feature>
<evidence type="ECO:0000313" key="2">
    <source>
        <dbReference type="EMBL" id="BBJ39689.1"/>
    </source>
</evidence>
<feature type="compositionally biased region" description="Basic and acidic residues" evidence="1">
    <location>
        <begin position="60"/>
        <end position="73"/>
    </location>
</feature>
<gene>
    <name evidence="2" type="ORF">SSPO_024070</name>
</gene>
<feature type="region of interest" description="Disordered" evidence="1">
    <location>
        <begin position="1"/>
        <end position="95"/>
    </location>
</feature>
<proteinExistence type="predicted"/>
<evidence type="ECO:0000256" key="1">
    <source>
        <dbReference type="SAM" id="MobiDB-lite"/>
    </source>
</evidence>
<evidence type="ECO:0000313" key="3">
    <source>
        <dbReference type="Proteomes" id="UP000463951"/>
    </source>
</evidence>
<accession>A0A499URX6</accession>
<protein>
    <submittedName>
        <fullName evidence="2">Uncharacterized protein</fullName>
    </submittedName>
</protein>
<sequence>MVTRGTIVPGPGGDQRVAESDLPLSMPTDEADRSRQLAAPGRLAGTPCDGGLAGAQAADSPERVGWRLAERHLPGRPTGGGTAATRTVADRTAAT</sequence>
<name>A0A499URX6_9ACTN</name>
<dbReference type="EMBL" id="AP019620">
    <property type="protein sequence ID" value="BBJ39689.1"/>
    <property type="molecule type" value="Genomic_DNA"/>
</dbReference>